<dbReference type="FunFam" id="3.40.50.1970:FF:000001">
    <property type="entry name" value="3-dehydroquinate synthase"/>
    <property type="match status" value="1"/>
</dbReference>
<keyword evidence="10 12" id="KW-0456">Lyase</keyword>
<comment type="similarity">
    <text evidence="4 12">Belongs to the sugar phosphate cyclases superfamily. Dehydroquinate synthase family.</text>
</comment>
<dbReference type="Proteomes" id="UP001321582">
    <property type="component" value="Chromosome"/>
</dbReference>
<evidence type="ECO:0000256" key="11">
    <source>
        <dbReference type="ARBA" id="ARBA00023285"/>
    </source>
</evidence>
<evidence type="ECO:0000256" key="12">
    <source>
        <dbReference type="HAMAP-Rule" id="MF_00110"/>
    </source>
</evidence>
<dbReference type="GO" id="GO:0005737">
    <property type="term" value="C:cytoplasm"/>
    <property type="evidence" value="ECO:0007669"/>
    <property type="project" value="UniProtKB-SubCell"/>
</dbReference>
<dbReference type="GO" id="GO:0009073">
    <property type="term" value="P:aromatic amino acid family biosynthetic process"/>
    <property type="evidence" value="ECO:0007669"/>
    <property type="project" value="UniProtKB-KW"/>
</dbReference>
<comment type="cofactor">
    <cofactor evidence="2 12">
        <name>NAD(+)</name>
        <dbReference type="ChEBI" id="CHEBI:57540"/>
    </cofactor>
</comment>
<evidence type="ECO:0000256" key="6">
    <source>
        <dbReference type="ARBA" id="ARBA00022605"/>
    </source>
</evidence>
<dbReference type="Gene3D" id="3.30.420.40">
    <property type="match status" value="1"/>
</dbReference>
<keyword evidence="17" id="KW-1185">Reference proteome</keyword>
<dbReference type="Pfam" id="PF02541">
    <property type="entry name" value="Ppx-GppA"/>
    <property type="match status" value="1"/>
</dbReference>
<keyword evidence="9 12" id="KW-0057">Aromatic amino acid biosynthesis</keyword>
<comment type="catalytic activity">
    <reaction evidence="1 12">
        <text>7-phospho-2-dehydro-3-deoxy-D-arabino-heptonate = 3-dehydroquinate + phosphate</text>
        <dbReference type="Rhea" id="RHEA:21968"/>
        <dbReference type="ChEBI" id="CHEBI:32364"/>
        <dbReference type="ChEBI" id="CHEBI:43474"/>
        <dbReference type="ChEBI" id="CHEBI:58394"/>
        <dbReference type="EC" id="4.2.3.4"/>
    </reaction>
</comment>
<dbReference type="NCBIfam" id="TIGR01357">
    <property type="entry name" value="aroB"/>
    <property type="match status" value="1"/>
</dbReference>
<feature type="binding site" evidence="12">
    <location>
        <position position="263"/>
    </location>
    <ligand>
        <name>Zn(2+)</name>
        <dbReference type="ChEBI" id="CHEBI:29105"/>
    </ligand>
</feature>
<evidence type="ECO:0000256" key="10">
    <source>
        <dbReference type="ARBA" id="ARBA00023239"/>
    </source>
</evidence>
<keyword evidence="11 12" id="KW-0170">Cobalt</keyword>
<evidence type="ECO:0000256" key="1">
    <source>
        <dbReference type="ARBA" id="ARBA00001393"/>
    </source>
</evidence>
<evidence type="ECO:0000256" key="2">
    <source>
        <dbReference type="ARBA" id="ARBA00001911"/>
    </source>
</evidence>
<dbReference type="EMBL" id="AP027059">
    <property type="protein sequence ID" value="BDU50433.1"/>
    <property type="molecule type" value="Genomic_DNA"/>
</dbReference>
<comment type="subcellular location">
    <subcellularLocation>
        <location evidence="12">Cytoplasm</location>
    </subcellularLocation>
</comment>
<dbReference type="InterPro" id="IPR056179">
    <property type="entry name" value="DHQS_C"/>
</dbReference>
<dbReference type="RefSeq" id="WP_307905363.1">
    <property type="nucleotide sequence ID" value="NZ_AP027059.1"/>
</dbReference>
<feature type="binding site" evidence="12">
    <location>
        <position position="246"/>
    </location>
    <ligand>
        <name>Zn(2+)</name>
        <dbReference type="ChEBI" id="CHEBI:29105"/>
    </ligand>
</feature>
<dbReference type="AlphaFoldDB" id="A0AAU9D785"/>
<dbReference type="PANTHER" id="PTHR43622:SF7">
    <property type="entry name" value="3-DEHYDROQUINATE SYNTHASE, CHLOROPLASTIC"/>
    <property type="match status" value="1"/>
</dbReference>
<dbReference type="KEGG" id="haby:HLVA_10020"/>
<dbReference type="Gene3D" id="1.20.1090.10">
    <property type="entry name" value="Dehydroquinate synthase-like - alpha domain"/>
    <property type="match status" value="1"/>
</dbReference>
<dbReference type="CDD" id="cd08195">
    <property type="entry name" value="DHQS"/>
    <property type="match status" value="1"/>
</dbReference>
<dbReference type="Gene3D" id="3.30.420.150">
    <property type="entry name" value="Exopolyphosphatase. Domain 2"/>
    <property type="match status" value="1"/>
</dbReference>
<feature type="domain" description="3-dehydroquinate synthase C-terminal" evidence="15">
    <location>
        <begin position="180"/>
        <end position="323"/>
    </location>
</feature>
<evidence type="ECO:0000259" key="14">
    <source>
        <dbReference type="Pfam" id="PF02541"/>
    </source>
</evidence>
<keyword evidence="12" id="KW-0547">Nucleotide-binding</keyword>
<comment type="pathway">
    <text evidence="3 12">Metabolic intermediate biosynthesis; chorismate biosynthesis; chorismate from D-erythrose 4-phosphate and phosphoenolpyruvate: step 2/7.</text>
</comment>
<dbReference type="Pfam" id="PF01761">
    <property type="entry name" value="DHQ_synthase"/>
    <property type="match status" value="1"/>
</dbReference>
<dbReference type="SUPFAM" id="SSF56796">
    <property type="entry name" value="Dehydroquinate synthase-like"/>
    <property type="match status" value="1"/>
</dbReference>
<dbReference type="PANTHER" id="PTHR43622">
    <property type="entry name" value="3-DEHYDROQUINATE SYNTHASE"/>
    <property type="match status" value="1"/>
</dbReference>
<keyword evidence="8 12" id="KW-0520">NAD</keyword>
<evidence type="ECO:0000313" key="16">
    <source>
        <dbReference type="EMBL" id="BDU50433.1"/>
    </source>
</evidence>
<evidence type="ECO:0000256" key="7">
    <source>
        <dbReference type="ARBA" id="ARBA00022723"/>
    </source>
</evidence>
<feature type="binding site" evidence="12">
    <location>
        <position position="150"/>
    </location>
    <ligand>
        <name>NAD(+)</name>
        <dbReference type="ChEBI" id="CHEBI:57540"/>
    </ligand>
</feature>
<comment type="cofactor">
    <cofactor evidence="12">
        <name>Co(2+)</name>
        <dbReference type="ChEBI" id="CHEBI:48828"/>
    </cofactor>
    <cofactor evidence="12">
        <name>Zn(2+)</name>
        <dbReference type="ChEBI" id="CHEBI:29105"/>
    </cofactor>
    <text evidence="12">Binds 1 divalent metal cation per subunit. Can use either Co(2+) or Zn(2+).</text>
</comment>
<accession>A0AAU9D785</accession>
<comment type="caution">
    <text evidence="12">Lacks conserved residue(s) required for the propagation of feature annotation.</text>
</comment>
<dbReference type="SUPFAM" id="SSF53067">
    <property type="entry name" value="Actin-like ATPase domain"/>
    <property type="match status" value="2"/>
</dbReference>
<dbReference type="HAMAP" id="MF_00110">
    <property type="entry name" value="DHQ_synthase"/>
    <property type="match status" value="1"/>
</dbReference>
<evidence type="ECO:0000259" key="15">
    <source>
        <dbReference type="Pfam" id="PF24621"/>
    </source>
</evidence>
<feature type="binding site" evidence="12">
    <location>
        <position position="183"/>
    </location>
    <ligand>
        <name>Zn(2+)</name>
        <dbReference type="ChEBI" id="CHEBI:29105"/>
    </ligand>
</feature>
<dbReference type="Gene3D" id="3.40.50.1970">
    <property type="match status" value="1"/>
</dbReference>
<dbReference type="InterPro" id="IPR043129">
    <property type="entry name" value="ATPase_NBD"/>
</dbReference>
<feature type="binding site" evidence="12">
    <location>
        <begin position="104"/>
        <end position="108"/>
    </location>
    <ligand>
        <name>NAD(+)</name>
        <dbReference type="ChEBI" id="CHEBI:57540"/>
    </ligand>
</feature>
<feature type="domain" description="Ppx/GppA phosphatase N-terminal" evidence="14">
    <location>
        <begin position="388"/>
        <end position="657"/>
    </location>
</feature>
<feature type="domain" description="3-dehydroquinate synthase N-terminal" evidence="13">
    <location>
        <begin position="66"/>
        <end position="178"/>
    </location>
</feature>
<dbReference type="GO" id="GO:0008652">
    <property type="term" value="P:amino acid biosynthetic process"/>
    <property type="evidence" value="ECO:0007669"/>
    <property type="project" value="UniProtKB-KW"/>
</dbReference>
<dbReference type="InterPro" id="IPR016037">
    <property type="entry name" value="DHQ_synth_AroB"/>
</dbReference>
<gene>
    <name evidence="12 16" type="primary">aroB</name>
    <name evidence="16" type="ORF">HLVA_10020</name>
</gene>
<keyword evidence="7 12" id="KW-0479">Metal-binding</keyword>
<evidence type="ECO:0000256" key="5">
    <source>
        <dbReference type="ARBA" id="ARBA00013031"/>
    </source>
</evidence>
<dbReference type="EC" id="4.2.3.4" evidence="5 12"/>
<keyword evidence="12" id="KW-0963">Cytoplasm</keyword>
<comment type="function">
    <text evidence="12">Catalyzes the conversion of 3-deoxy-D-arabino-heptulosonate 7-phosphate (DAHP) to dehydroquinate (DHQ).</text>
</comment>
<dbReference type="CDD" id="cd24054">
    <property type="entry name" value="ASKHA_NBD_AaPPX-GppA_MtPPX2-like"/>
    <property type="match status" value="1"/>
</dbReference>
<reference evidence="16 17" key="1">
    <citation type="submission" date="2022-11" db="EMBL/GenBank/DDBJ databases">
        <title>Haliovirga abyssi gen. nov., sp. nov., a mesophilic fermentative bacterium isolated from the Iheya North hydrothermal field and the proposal of Haliovirgaceae fam. nov.</title>
        <authorList>
            <person name="Miyazaki U."/>
            <person name="Tame A."/>
            <person name="Miyazaki J."/>
            <person name="Takai K."/>
            <person name="Sawayama S."/>
            <person name="Kitajima M."/>
            <person name="Okamoto A."/>
            <person name="Nakagawa S."/>
        </authorList>
    </citation>
    <scope>NUCLEOTIDE SEQUENCE [LARGE SCALE GENOMIC DNA]</scope>
    <source>
        <strain evidence="16 17">IC12</strain>
    </source>
</reference>
<keyword evidence="12" id="KW-0862">Zinc</keyword>
<evidence type="ECO:0000256" key="9">
    <source>
        <dbReference type="ARBA" id="ARBA00023141"/>
    </source>
</evidence>
<evidence type="ECO:0000256" key="8">
    <source>
        <dbReference type="ARBA" id="ARBA00023027"/>
    </source>
</evidence>
<protein>
    <recommendedName>
        <fullName evidence="5 12">3-dehydroquinate synthase</fullName>
        <shortName evidence="12">DHQS</shortName>
        <ecNumber evidence="5 12">4.2.3.4</ecNumber>
    </recommendedName>
</protein>
<dbReference type="InterPro" id="IPR003695">
    <property type="entry name" value="Ppx_GppA_N"/>
</dbReference>
<feature type="binding site" evidence="12">
    <location>
        <position position="141"/>
    </location>
    <ligand>
        <name>NAD(+)</name>
        <dbReference type="ChEBI" id="CHEBI:57540"/>
    </ligand>
</feature>
<evidence type="ECO:0000256" key="4">
    <source>
        <dbReference type="ARBA" id="ARBA00005412"/>
    </source>
</evidence>
<feature type="binding site" evidence="12">
    <location>
        <begin position="128"/>
        <end position="129"/>
    </location>
    <ligand>
        <name>NAD(+)</name>
        <dbReference type="ChEBI" id="CHEBI:57540"/>
    </ligand>
</feature>
<dbReference type="InterPro" id="IPR050071">
    <property type="entry name" value="Dehydroquinate_synthase"/>
</dbReference>
<dbReference type="GO" id="GO:0046872">
    <property type="term" value="F:metal ion binding"/>
    <property type="evidence" value="ECO:0007669"/>
    <property type="project" value="UniProtKB-KW"/>
</dbReference>
<dbReference type="GO" id="GO:0009423">
    <property type="term" value="P:chorismate biosynthetic process"/>
    <property type="evidence" value="ECO:0007669"/>
    <property type="project" value="UniProtKB-UniRule"/>
</dbReference>
<evidence type="ECO:0000313" key="17">
    <source>
        <dbReference type="Proteomes" id="UP001321582"/>
    </source>
</evidence>
<evidence type="ECO:0000256" key="3">
    <source>
        <dbReference type="ARBA" id="ARBA00004661"/>
    </source>
</evidence>
<evidence type="ECO:0000259" key="13">
    <source>
        <dbReference type="Pfam" id="PF01761"/>
    </source>
</evidence>
<dbReference type="InterPro" id="IPR030960">
    <property type="entry name" value="DHQS/DOIS_N"/>
</dbReference>
<keyword evidence="6 12" id="KW-0028">Amino-acid biosynthesis</keyword>
<dbReference type="GO" id="GO:0000166">
    <property type="term" value="F:nucleotide binding"/>
    <property type="evidence" value="ECO:0007669"/>
    <property type="project" value="UniProtKB-KW"/>
</dbReference>
<sequence>MKRINVNVVNNNYEILLGENTLKDLKKYLPKNYKKILIVSNDTVGPIYINKVKKALNDESIELHYFEIPDGEEYKKLDTVLPIYDYMIENNFDRSSLIISLGGGVVCDLTGYVAATFMRGIDFIQIPTSLLAQVDASIGGKVAVNHPKGKNLIGSFYQPKLVFIDIAVLKSLPLREIKTGLAEIIKHAIIKDKDYFKFLKENSDKILNLESKYIIEMIKKSCEIKAEVVSEDEKEQGIRAILNYGHTYGHVVENLTQYKVYRHGEAVVFGIMFATYLAKKIRGVNESIVTEIEEIFDKFGMDIIIPKFNFNKVLQILKHDKKVKDGKLIFVLPTSIGTAEIIAITEEQVKEVYEKINGADVKGVIDIGTNSVRLFIGEVYENNILNKFLKLINITRLGENVDKTNLLENKAIERTVNVLKEYKNISDSYGVTSLKTIATSAARDALNKDDFLKAALDVAGVKVDVVSGEVEGNYSFKGVLSSGYKSDIIVVDIGGGSTEFIYGNNKTGVKFIKSLNIGSVRIKEKFFKSDIYDNLNECKKWIFNELETIKELKDKKFKLIGVAGTITTQVTILKAMAEYNSDEVNGYNLKYTDISNNFEMLSNLSIENRKNVVGLEEKRADVIVAGTFLLKTILEFFSQESIEVSDNDILEGMILDKTR</sequence>
<feature type="binding site" evidence="12">
    <location>
        <begin position="70"/>
        <end position="75"/>
    </location>
    <ligand>
        <name>NAD(+)</name>
        <dbReference type="ChEBI" id="CHEBI:57540"/>
    </ligand>
</feature>
<dbReference type="GO" id="GO:0003856">
    <property type="term" value="F:3-dehydroquinate synthase activity"/>
    <property type="evidence" value="ECO:0007669"/>
    <property type="project" value="UniProtKB-UniRule"/>
</dbReference>
<proteinExistence type="inferred from homology"/>
<name>A0AAU9D785_9FUSO</name>
<dbReference type="Pfam" id="PF24621">
    <property type="entry name" value="DHQS_C"/>
    <property type="match status" value="1"/>
</dbReference>
<organism evidence="16 17">
    <name type="scientific">Haliovirga abyssi</name>
    <dbReference type="NCBI Taxonomy" id="2996794"/>
    <lineage>
        <taxon>Bacteria</taxon>
        <taxon>Fusobacteriati</taxon>
        <taxon>Fusobacteriota</taxon>
        <taxon>Fusobacteriia</taxon>
        <taxon>Fusobacteriales</taxon>
        <taxon>Haliovirgaceae</taxon>
        <taxon>Haliovirga</taxon>
    </lineage>
</organism>